<keyword evidence="2" id="KW-0472">Membrane</keyword>
<evidence type="ECO:0000313" key="3">
    <source>
        <dbReference type="EMBL" id="ETO28123.1"/>
    </source>
</evidence>
<protein>
    <submittedName>
        <fullName evidence="3">Uncharacterized protein</fullName>
    </submittedName>
</protein>
<feature type="transmembrane region" description="Helical" evidence="2">
    <location>
        <begin position="116"/>
        <end position="140"/>
    </location>
</feature>
<keyword evidence="4" id="KW-1185">Reference proteome</keyword>
<proteinExistence type="predicted"/>
<gene>
    <name evidence="3" type="ORF">RFI_09011</name>
</gene>
<evidence type="ECO:0000313" key="4">
    <source>
        <dbReference type="Proteomes" id="UP000023152"/>
    </source>
</evidence>
<sequence>STNQKIRVEQNTQMEEMQRSNSLSNLSVDDPITKSFDITRNSTSASKPNKHRDTVEKRRKETDSSADFLRVMTKSLLLCTIALTSDALFGLVWLYWEWTTADSTNHYVGPPFYFDNVATVINSICILLCSSFANTFYYIFCECKCTNKSRDNQTPVTCSAHSCCLRFFEVFTNNILHKTIKTELSYPNMEMNDTLDSPYLLLDEYKPIKKDKFFLSEEFNDIWFIVVFIHFCLYQGQKCQTFESHILPLLHLIDPFLFAAIKLRLKIMIESFFTLA</sequence>
<feature type="region of interest" description="Disordered" evidence="1">
    <location>
        <begin position="1"/>
        <end position="59"/>
    </location>
</feature>
<feature type="non-terminal residue" evidence="3">
    <location>
        <position position="1"/>
    </location>
</feature>
<keyword evidence="2" id="KW-1133">Transmembrane helix</keyword>
<reference evidence="3 4" key="1">
    <citation type="journal article" date="2013" name="Curr. Biol.">
        <title>The Genome of the Foraminiferan Reticulomyxa filosa.</title>
        <authorList>
            <person name="Glockner G."/>
            <person name="Hulsmann N."/>
            <person name="Schleicher M."/>
            <person name="Noegel A.A."/>
            <person name="Eichinger L."/>
            <person name="Gallinger C."/>
            <person name="Pawlowski J."/>
            <person name="Sierra R."/>
            <person name="Euteneuer U."/>
            <person name="Pillet L."/>
            <person name="Moustafa A."/>
            <person name="Platzer M."/>
            <person name="Groth M."/>
            <person name="Szafranski K."/>
            <person name="Schliwa M."/>
        </authorList>
    </citation>
    <scope>NUCLEOTIDE SEQUENCE [LARGE SCALE GENOMIC DNA]</scope>
</reference>
<evidence type="ECO:0000256" key="2">
    <source>
        <dbReference type="SAM" id="Phobius"/>
    </source>
</evidence>
<evidence type="ECO:0000256" key="1">
    <source>
        <dbReference type="SAM" id="MobiDB-lite"/>
    </source>
</evidence>
<dbReference type="EMBL" id="ASPP01006849">
    <property type="protein sequence ID" value="ETO28123.1"/>
    <property type="molecule type" value="Genomic_DNA"/>
</dbReference>
<accession>X6NQC6</accession>
<feature type="compositionally biased region" description="Polar residues" evidence="1">
    <location>
        <begin position="1"/>
        <end position="27"/>
    </location>
</feature>
<name>X6NQC6_RETFI</name>
<feature type="compositionally biased region" description="Polar residues" evidence="1">
    <location>
        <begin position="36"/>
        <end position="47"/>
    </location>
</feature>
<dbReference type="AlphaFoldDB" id="X6NQC6"/>
<dbReference type="Proteomes" id="UP000023152">
    <property type="component" value="Unassembled WGS sequence"/>
</dbReference>
<keyword evidence="2" id="KW-0812">Transmembrane</keyword>
<comment type="caution">
    <text evidence="3">The sequence shown here is derived from an EMBL/GenBank/DDBJ whole genome shotgun (WGS) entry which is preliminary data.</text>
</comment>
<feature type="transmembrane region" description="Helical" evidence="2">
    <location>
        <begin position="76"/>
        <end position="96"/>
    </location>
</feature>
<organism evidence="3 4">
    <name type="scientific">Reticulomyxa filosa</name>
    <dbReference type="NCBI Taxonomy" id="46433"/>
    <lineage>
        <taxon>Eukaryota</taxon>
        <taxon>Sar</taxon>
        <taxon>Rhizaria</taxon>
        <taxon>Retaria</taxon>
        <taxon>Foraminifera</taxon>
        <taxon>Monothalamids</taxon>
        <taxon>Reticulomyxidae</taxon>
        <taxon>Reticulomyxa</taxon>
    </lineage>
</organism>